<dbReference type="eggNOG" id="KOG3090">
    <property type="taxonomic scope" value="Eukaryota"/>
</dbReference>
<dbReference type="FunCoup" id="D7G0Y3">
    <property type="interactions" value="423"/>
</dbReference>
<comment type="subcellular location">
    <subcellularLocation>
        <location evidence="1 6">Mitochondrion inner membrane</location>
    </subcellularLocation>
</comment>
<evidence type="ECO:0000256" key="2">
    <source>
        <dbReference type="ARBA" id="ARBA00009658"/>
    </source>
</evidence>
<accession>D7G0Y3</accession>
<dbReference type="InterPro" id="IPR036013">
    <property type="entry name" value="Band_7/SPFH_dom_sf"/>
</dbReference>
<dbReference type="Pfam" id="PF01145">
    <property type="entry name" value="Band_7"/>
    <property type="match status" value="1"/>
</dbReference>
<evidence type="ECO:0000259" key="7">
    <source>
        <dbReference type="SMART" id="SM00244"/>
    </source>
</evidence>
<sequence length="340" mass="37526">MSGAAKAKSQTKTSGRPSVGHFLMTPVTDVASEPRLQRIRKLIHIPRVRNILQAAFNKIPNSGPLLPLINGALVLGAVGYCGYNSVFTVDGGHRAIVFNRLSGVKEGVMAEGMHFIIPWFEWPYIYDSLTGSKDLQMVSITLRVLTKPDPFKLPFIYRRLGKDYDERVLPSIVNEVTKAVVAKYNASELLTKREAVSKNIRDALQRRAGDFGIVMEDTAITHLSFSREYTAAVEAKQVAQQDSERAKYVVEKARQEKMSIVIKAEGEAQSAKLVGEAIKDNPGFIQLRRIDAAKEIASTVARFAGLFEHKHESVFVNLGDVPRQVSASCGLVLLPGALFF</sequence>
<dbReference type="AlphaFoldDB" id="D7G0Y3"/>
<evidence type="ECO:0000256" key="4">
    <source>
        <dbReference type="ARBA" id="ARBA00023128"/>
    </source>
</evidence>
<reference evidence="8 9" key="1">
    <citation type="journal article" date="2010" name="Nature">
        <title>The Ectocarpus genome and the independent evolution of multicellularity in brown algae.</title>
        <authorList>
            <person name="Cock J.M."/>
            <person name="Sterck L."/>
            <person name="Rouze P."/>
            <person name="Scornet D."/>
            <person name="Allen A.E."/>
            <person name="Amoutzias G."/>
            <person name="Anthouard V."/>
            <person name="Artiguenave F."/>
            <person name="Aury J.M."/>
            <person name="Badger J.H."/>
            <person name="Beszteri B."/>
            <person name="Billiau K."/>
            <person name="Bonnet E."/>
            <person name="Bothwell J.H."/>
            <person name="Bowler C."/>
            <person name="Boyen C."/>
            <person name="Brownlee C."/>
            <person name="Carrano C.J."/>
            <person name="Charrier B."/>
            <person name="Cho G.Y."/>
            <person name="Coelho S.M."/>
            <person name="Collen J."/>
            <person name="Corre E."/>
            <person name="Da Silva C."/>
            <person name="Delage L."/>
            <person name="Delaroque N."/>
            <person name="Dittami S.M."/>
            <person name="Doulbeau S."/>
            <person name="Elias M."/>
            <person name="Farnham G."/>
            <person name="Gachon C.M."/>
            <person name="Gschloessl B."/>
            <person name="Heesch S."/>
            <person name="Jabbari K."/>
            <person name="Jubin C."/>
            <person name="Kawai H."/>
            <person name="Kimura K."/>
            <person name="Kloareg B."/>
            <person name="Kupper F.C."/>
            <person name="Lang D."/>
            <person name="Le Bail A."/>
            <person name="Leblanc C."/>
            <person name="Lerouge P."/>
            <person name="Lohr M."/>
            <person name="Lopez P.J."/>
            <person name="Martens C."/>
            <person name="Maumus F."/>
            <person name="Michel G."/>
            <person name="Miranda-Saavedra D."/>
            <person name="Morales J."/>
            <person name="Moreau H."/>
            <person name="Motomura T."/>
            <person name="Nagasato C."/>
            <person name="Napoli C.A."/>
            <person name="Nelson D.R."/>
            <person name="Nyvall-Collen P."/>
            <person name="Peters A.F."/>
            <person name="Pommier C."/>
            <person name="Potin P."/>
            <person name="Poulain J."/>
            <person name="Quesneville H."/>
            <person name="Read B."/>
            <person name="Rensing S.A."/>
            <person name="Ritter A."/>
            <person name="Rousvoal S."/>
            <person name="Samanta M."/>
            <person name="Samson G."/>
            <person name="Schroeder D.C."/>
            <person name="Segurens B."/>
            <person name="Strittmatter M."/>
            <person name="Tonon T."/>
            <person name="Tregear J.W."/>
            <person name="Valentin K."/>
            <person name="von Dassow P."/>
            <person name="Yamagishi T."/>
            <person name="Van de Peer Y."/>
            <person name="Wincker P."/>
        </authorList>
    </citation>
    <scope>NUCLEOTIDE SEQUENCE [LARGE SCALE GENOMIC DNA]</scope>
    <source>
        <strain evidence="9">Ec32 / CCAP1310/4</strain>
    </source>
</reference>
<dbReference type="Gene3D" id="3.30.479.30">
    <property type="entry name" value="Band 7 domain"/>
    <property type="match status" value="1"/>
</dbReference>
<evidence type="ECO:0000256" key="6">
    <source>
        <dbReference type="RuleBase" id="RU366048"/>
    </source>
</evidence>
<dbReference type="SMART" id="SM00244">
    <property type="entry name" value="PHB"/>
    <property type="match status" value="1"/>
</dbReference>
<dbReference type="Proteomes" id="UP000002630">
    <property type="component" value="Unassembled WGS sequence"/>
</dbReference>
<dbReference type="CDD" id="cd03401">
    <property type="entry name" value="SPFH_prohibitin"/>
    <property type="match status" value="1"/>
</dbReference>
<protein>
    <recommendedName>
        <fullName evidence="6">Prohibitin</fullName>
    </recommendedName>
</protein>
<dbReference type="GO" id="GO:0007005">
    <property type="term" value="P:mitochondrion organization"/>
    <property type="evidence" value="ECO:0007669"/>
    <property type="project" value="TreeGrafter"/>
</dbReference>
<dbReference type="GO" id="GO:0005743">
    <property type="term" value="C:mitochondrial inner membrane"/>
    <property type="evidence" value="ECO:0007669"/>
    <property type="project" value="UniProtKB-SubCell"/>
</dbReference>
<dbReference type="OrthoDB" id="275637at2759"/>
<keyword evidence="9" id="KW-1185">Reference proteome</keyword>
<gene>
    <name evidence="8" type="primary">Phb2</name>
    <name evidence="8" type="ORF">Esi_0042_0089</name>
</gene>
<dbReference type="SUPFAM" id="SSF117892">
    <property type="entry name" value="Band 7/SPFH domain"/>
    <property type="match status" value="1"/>
</dbReference>
<comment type="similarity">
    <text evidence="2 6">Belongs to the prohibitin family.</text>
</comment>
<feature type="domain" description="Band 7" evidence="7">
    <location>
        <begin position="85"/>
        <end position="237"/>
    </location>
</feature>
<evidence type="ECO:0000313" key="9">
    <source>
        <dbReference type="Proteomes" id="UP000002630"/>
    </source>
</evidence>
<dbReference type="InParanoid" id="D7G0Y3"/>
<name>D7G0Y3_ECTSI</name>
<dbReference type="STRING" id="2880.D7G0Y3"/>
<dbReference type="EMBL" id="FN649760">
    <property type="protein sequence ID" value="CBJ26727.1"/>
    <property type="molecule type" value="Genomic_DNA"/>
</dbReference>
<keyword evidence="4" id="KW-0496">Mitochondrion</keyword>
<dbReference type="PANTHER" id="PTHR23222">
    <property type="entry name" value="PROHIBITIN"/>
    <property type="match status" value="1"/>
</dbReference>
<evidence type="ECO:0000256" key="1">
    <source>
        <dbReference type="ARBA" id="ARBA00004273"/>
    </source>
</evidence>
<evidence type="ECO:0000313" key="8">
    <source>
        <dbReference type="EMBL" id="CBJ26727.1"/>
    </source>
</evidence>
<dbReference type="PANTHER" id="PTHR23222:SF1">
    <property type="entry name" value="PROHIBITIN-2"/>
    <property type="match status" value="1"/>
</dbReference>
<evidence type="ECO:0000256" key="3">
    <source>
        <dbReference type="ARBA" id="ARBA00022792"/>
    </source>
</evidence>
<evidence type="ECO:0000256" key="5">
    <source>
        <dbReference type="ARBA" id="ARBA00023136"/>
    </source>
</evidence>
<dbReference type="InterPro" id="IPR001107">
    <property type="entry name" value="Band_7"/>
</dbReference>
<organism evidence="8 9">
    <name type="scientific">Ectocarpus siliculosus</name>
    <name type="common">Brown alga</name>
    <name type="synonym">Conferva siliculosa</name>
    <dbReference type="NCBI Taxonomy" id="2880"/>
    <lineage>
        <taxon>Eukaryota</taxon>
        <taxon>Sar</taxon>
        <taxon>Stramenopiles</taxon>
        <taxon>Ochrophyta</taxon>
        <taxon>PX clade</taxon>
        <taxon>Phaeophyceae</taxon>
        <taxon>Ectocarpales</taxon>
        <taxon>Ectocarpaceae</taxon>
        <taxon>Ectocarpus</taxon>
    </lineage>
</organism>
<dbReference type="PRINTS" id="PR00679">
    <property type="entry name" value="PROHIBITIN"/>
</dbReference>
<dbReference type="InterPro" id="IPR000163">
    <property type="entry name" value="Prohibitin"/>
</dbReference>
<keyword evidence="5" id="KW-0472">Membrane</keyword>
<keyword evidence="3 6" id="KW-0999">Mitochondrion inner membrane</keyword>
<proteinExistence type="inferred from homology"/>